<dbReference type="EMBL" id="FOWR01000017">
    <property type="protein sequence ID" value="SFP55321.1"/>
    <property type="molecule type" value="Genomic_DNA"/>
</dbReference>
<organism evidence="4 5">
    <name type="scientific">Enterovibrio norvegicus DSM 15893</name>
    <dbReference type="NCBI Taxonomy" id="1121869"/>
    <lineage>
        <taxon>Bacteria</taxon>
        <taxon>Pseudomonadati</taxon>
        <taxon>Pseudomonadota</taxon>
        <taxon>Gammaproteobacteria</taxon>
        <taxon>Vibrionales</taxon>
        <taxon>Vibrionaceae</taxon>
        <taxon>Enterovibrio</taxon>
    </lineage>
</organism>
<dbReference type="GeneID" id="35870929"/>
<dbReference type="Gene3D" id="1.20.1420.20">
    <property type="entry name" value="M75 peptidase, HXXE motif"/>
    <property type="match status" value="1"/>
</dbReference>
<dbReference type="OrthoDB" id="5729110at2"/>
<dbReference type="Pfam" id="PF09375">
    <property type="entry name" value="Peptidase_M75"/>
    <property type="match status" value="1"/>
</dbReference>
<comment type="subcellular location">
    <subcellularLocation>
        <location evidence="1">Cell envelope</location>
    </subcellularLocation>
</comment>
<dbReference type="CDD" id="cd14659">
    <property type="entry name" value="Imelysin-like_IPPA"/>
    <property type="match status" value="1"/>
</dbReference>
<dbReference type="STRING" id="1121869.SAMN03084138_02493"/>
<evidence type="ECO:0000256" key="2">
    <source>
        <dbReference type="ARBA" id="ARBA00022729"/>
    </source>
</evidence>
<dbReference type="GO" id="GO:0030313">
    <property type="term" value="C:cell envelope"/>
    <property type="evidence" value="ECO:0007669"/>
    <property type="project" value="UniProtKB-SubCell"/>
</dbReference>
<dbReference type="InterPro" id="IPR038352">
    <property type="entry name" value="Imelysin_sf"/>
</dbReference>
<dbReference type="RefSeq" id="WP_074927127.1">
    <property type="nucleotide sequence ID" value="NZ_FOWR01000017.1"/>
</dbReference>
<dbReference type="AlphaFoldDB" id="A0A1I5RAG5"/>
<keyword evidence="2" id="KW-0732">Signal</keyword>
<protein>
    <recommendedName>
        <fullName evidence="3">Imelysin-like domain-containing protein</fullName>
    </recommendedName>
</protein>
<dbReference type="InterPro" id="IPR034984">
    <property type="entry name" value="Imelysin-like_IPPA"/>
</dbReference>
<evidence type="ECO:0000313" key="5">
    <source>
        <dbReference type="Proteomes" id="UP000182692"/>
    </source>
</evidence>
<dbReference type="InterPro" id="IPR018976">
    <property type="entry name" value="Imelysin-like"/>
</dbReference>
<evidence type="ECO:0000256" key="1">
    <source>
        <dbReference type="ARBA" id="ARBA00004196"/>
    </source>
</evidence>
<name>A0A1I5RAG5_9GAMM</name>
<gene>
    <name evidence="4" type="ORF">SAMN03084138_02493</name>
</gene>
<evidence type="ECO:0000259" key="3">
    <source>
        <dbReference type="Pfam" id="PF09375"/>
    </source>
</evidence>
<evidence type="ECO:0000313" key="4">
    <source>
        <dbReference type="EMBL" id="SFP55321.1"/>
    </source>
</evidence>
<dbReference type="Proteomes" id="UP000182692">
    <property type="component" value="Unassembled WGS sequence"/>
</dbReference>
<sequence length="348" mass="37788">MTFISTPSRYSMAAILVTTSLMSGCDIDAPFNIKVPVAFAGEEEHSIWLLQKTHAATFVSQATGLSSAVEKACSAGSLDTTEVKSAWVDTMKAWMPLQGIETSNPAAASLNWQIQFYPDKKNTTGRKITALLKSEGPYSAEALAKQSVSVQGVGALEWLIYEPKTTGDTENRCALARAVSQRLIQSAEGLSQAWEQDPWKDQSEKALNAASVSMLAGQLDFVMKKLSLPMGKPGYPKPFQAEAWRSKVSLTLIKDNVAAMYALYLTDLDVVLRAKQKTELADRLTKHWQDTVTSVPSGDALKPLLDTPENYRSLIGLSNNLEYLKLALSDEVGPALGMVVGFNSTDGD</sequence>
<proteinExistence type="predicted"/>
<accession>A0A1I5RAG5</accession>
<reference evidence="4 5" key="1">
    <citation type="submission" date="2016-10" db="EMBL/GenBank/DDBJ databases">
        <authorList>
            <person name="de Groot N.N."/>
        </authorList>
    </citation>
    <scope>NUCLEOTIDE SEQUENCE [LARGE SCALE GENOMIC DNA]</scope>
    <source>
        <strain evidence="4 5">DSM 15893</strain>
    </source>
</reference>
<feature type="domain" description="Imelysin-like" evidence="3">
    <location>
        <begin position="56"/>
        <end position="314"/>
    </location>
</feature>